<evidence type="ECO:0000256" key="4">
    <source>
        <dbReference type="ARBA" id="ARBA00022840"/>
    </source>
</evidence>
<dbReference type="EC" id="7.6.2.9" evidence="5"/>
<feature type="domain" description="ABC transporter" evidence="7">
    <location>
        <begin position="2"/>
        <end position="234"/>
    </location>
</feature>
<keyword evidence="3" id="KW-0547">Nucleotide-binding</keyword>
<dbReference type="SUPFAM" id="SSF52540">
    <property type="entry name" value="P-loop containing nucleoside triphosphate hydrolases"/>
    <property type="match status" value="1"/>
</dbReference>
<sequence length="375" mass="41088">MLTLTQVWKTYGREPRSAVAGINLEIQAGEFFALLGPSGCGKTTTLRLIAGFETPDAGDIRLGERSLIGLPPFQRPVHTVFQNYALFPHLNVARNISFGLELKGVSRGEIRSQVGEMLALVRLDGLAHRTPRELSGGQQQRVALARALIQKPQVLLLDEPLGALDLKLRKQMQGELKQMQQQLGLTFLYVTHDQEEALTLSNRLAVMQGGRILQVGSPQEVYEQPACYFVADFIGESNFLTGQVVAPGSPWVQVRLSNDQQVRVHHPGGNLSMGAEVTLVIRPEQVQLQPATPTEPSALITQADYLGLDTRYRVQLPGGIGLQVRQAGGGLHIGERVQVNLPATALRVIGLDPSFPVDQEHWQPPPQGVRQPETI</sequence>
<evidence type="ECO:0000313" key="9">
    <source>
        <dbReference type="Proteomes" id="UP000180235"/>
    </source>
</evidence>
<dbReference type="Proteomes" id="UP000180235">
    <property type="component" value="Chromosome"/>
</dbReference>
<dbReference type="FunFam" id="3.40.50.300:FF:000425">
    <property type="entry name" value="Probable ABC transporter, ATP-binding subunit"/>
    <property type="match status" value="1"/>
</dbReference>
<dbReference type="STRING" id="1188229.GlitD10_2585"/>
<dbReference type="InterPro" id="IPR027417">
    <property type="entry name" value="P-loop_NTPase"/>
</dbReference>
<reference evidence="8 9" key="1">
    <citation type="submission" date="2016-10" db="EMBL/GenBank/DDBJ databases">
        <title>Description of Gloeomargarita lithophora gen. nov., sp. nov., a thylakoid-bearing basal-branching cyanobacterium with intracellular carbonates, and proposal for Gloeomargaritales ord. nov.</title>
        <authorList>
            <person name="Moreira D."/>
            <person name="Tavera R."/>
            <person name="Benzerara K."/>
            <person name="Skouri-Panet F."/>
            <person name="Couradeau E."/>
            <person name="Gerard E."/>
            <person name="Loussert C."/>
            <person name="Novelo E."/>
            <person name="Zivanovic Y."/>
            <person name="Lopez-Garcia P."/>
        </authorList>
    </citation>
    <scope>NUCLEOTIDE SEQUENCE [LARGE SCALE GENOMIC DNA]</scope>
    <source>
        <strain evidence="8 9">D10</strain>
    </source>
</reference>
<evidence type="ECO:0000313" key="8">
    <source>
        <dbReference type="EMBL" id="APB34926.1"/>
    </source>
</evidence>
<organism evidence="8 9">
    <name type="scientific">Gloeomargarita lithophora Alchichica-D10</name>
    <dbReference type="NCBI Taxonomy" id="1188229"/>
    <lineage>
        <taxon>Bacteria</taxon>
        <taxon>Bacillati</taxon>
        <taxon>Cyanobacteriota</taxon>
        <taxon>Cyanophyceae</taxon>
        <taxon>Gloeomargaritales</taxon>
        <taxon>Gloeomargaritaceae</taxon>
        <taxon>Gloeomargarita</taxon>
    </lineage>
</organism>
<accession>A0A1J0AG62</accession>
<dbReference type="GO" id="GO:0016887">
    <property type="term" value="F:ATP hydrolysis activity"/>
    <property type="evidence" value="ECO:0007669"/>
    <property type="project" value="InterPro"/>
</dbReference>
<dbReference type="PANTHER" id="PTHR42781">
    <property type="entry name" value="SPERMIDINE/PUTRESCINE IMPORT ATP-BINDING PROTEIN POTA"/>
    <property type="match status" value="1"/>
</dbReference>
<keyword evidence="9" id="KW-1185">Reference proteome</keyword>
<dbReference type="InterPro" id="IPR012340">
    <property type="entry name" value="NA-bd_OB-fold"/>
</dbReference>
<dbReference type="Pfam" id="PF00005">
    <property type="entry name" value="ABC_tran"/>
    <property type="match status" value="1"/>
</dbReference>
<name>A0A1J0AG62_9CYAN</name>
<dbReference type="AlphaFoldDB" id="A0A1J0AG62"/>
<dbReference type="InterPro" id="IPR017871">
    <property type="entry name" value="ABC_transporter-like_CS"/>
</dbReference>
<dbReference type="PROSITE" id="PS50893">
    <property type="entry name" value="ABC_TRANSPORTER_2"/>
    <property type="match status" value="1"/>
</dbReference>
<evidence type="ECO:0000256" key="2">
    <source>
        <dbReference type="ARBA" id="ARBA00022448"/>
    </source>
</evidence>
<dbReference type="SUPFAM" id="SSF50331">
    <property type="entry name" value="MOP-like"/>
    <property type="match status" value="1"/>
</dbReference>
<dbReference type="Gene3D" id="2.40.50.140">
    <property type="entry name" value="Nucleic acid-binding proteins"/>
    <property type="match status" value="1"/>
</dbReference>
<proteinExistence type="predicted"/>
<evidence type="ECO:0000256" key="3">
    <source>
        <dbReference type="ARBA" id="ARBA00022741"/>
    </source>
</evidence>
<dbReference type="InterPro" id="IPR013611">
    <property type="entry name" value="Transp-assoc_OB_typ2"/>
</dbReference>
<dbReference type="Gene3D" id="2.40.50.100">
    <property type="match status" value="1"/>
</dbReference>
<dbReference type="Gene3D" id="3.40.50.300">
    <property type="entry name" value="P-loop containing nucleotide triphosphate hydrolases"/>
    <property type="match status" value="1"/>
</dbReference>
<evidence type="ECO:0000256" key="1">
    <source>
        <dbReference type="ARBA" id="ARBA00004417"/>
    </source>
</evidence>
<dbReference type="PANTHER" id="PTHR42781:SF4">
    <property type="entry name" value="SPERMIDINE_PUTRESCINE IMPORT ATP-BINDING PROTEIN POTA"/>
    <property type="match status" value="1"/>
</dbReference>
<dbReference type="InterPro" id="IPR008995">
    <property type="entry name" value="Mo/tungstate-bd_C_term_dom"/>
</dbReference>
<dbReference type="KEGG" id="glt:GlitD10_2585"/>
<gene>
    <name evidence="8" type="primary">potA</name>
    <name evidence="8" type="ORF">GlitD10_2585</name>
</gene>
<evidence type="ECO:0000259" key="7">
    <source>
        <dbReference type="PROSITE" id="PS50893"/>
    </source>
</evidence>
<dbReference type="InterPro" id="IPR003439">
    <property type="entry name" value="ABC_transporter-like_ATP-bd"/>
</dbReference>
<keyword evidence="8" id="KW-0378">Hydrolase</keyword>
<dbReference type="InterPro" id="IPR003593">
    <property type="entry name" value="AAA+_ATPase"/>
</dbReference>
<dbReference type="OrthoDB" id="417582at2"/>
<protein>
    <recommendedName>
        <fullName evidence="5">ABC-type quaternary amine transporter</fullName>
        <ecNumber evidence="5">7.6.2.9</ecNumber>
    </recommendedName>
</protein>
<keyword evidence="2" id="KW-0813">Transport</keyword>
<dbReference type="PROSITE" id="PS00211">
    <property type="entry name" value="ABC_TRANSPORTER_1"/>
    <property type="match status" value="1"/>
</dbReference>
<evidence type="ECO:0000256" key="5">
    <source>
        <dbReference type="ARBA" id="ARBA00066388"/>
    </source>
</evidence>
<dbReference type="GO" id="GO:0005524">
    <property type="term" value="F:ATP binding"/>
    <property type="evidence" value="ECO:0007669"/>
    <property type="project" value="UniProtKB-KW"/>
</dbReference>
<keyword evidence="4" id="KW-0067">ATP-binding</keyword>
<dbReference type="GO" id="GO:0043190">
    <property type="term" value="C:ATP-binding cassette (ABC) transporter complex"/>
    <property type="evidence" value="ECO:0007669"/>
    <property type="project" value="InterPro"/>
</dbReference>
<dbReference type="EMBL" id="CP017675">
    <property type="protein sequence ID" value="APB34926.1"/>
    <property type="molecule type" value="Genomic_DNA"/>
</dbReference>
<dbReference type="Pfam" id="PF08402">
    <property type="entry name" value="TOBE_2"/>
    <property type="match status" value="1"/>
</dbReference>
<dbReference type="RefSeq" id="WP_071455296.1">
    <property type="nucleotide sequence ID" value="NZ_CP017675.1"/>
</dbReference>
<comment type="subcellular location">
    <subcellularLocation>
        <location evidence="1">Cell inner membrane</location>
        <topology evidence="1">Peripheral membrane protein</topology>
    </subcellularLocation>
</comment>
<dbReference type="SMART" id="SM00382">
    <property type="entry name" value="AAA"/>
    <property type="match status" value="1"/>
</dbReference>
<dbReference type="GO" id="GO:0015418">
    <property type="term" value="F:ABC-type quaternary ammonium compound transporting activity"/>
    <property type="evidence" value="ECO:0007669"/>
    <property type="project" value="UniProtKB-EC"/>
</dbReference>
<dbReference type="InterPro" id="IPR050093">
    <property type="entry name" value="ABC_SmlMolc_Importer"/>
</dbReference>
<feature type="region of interest" description="Disordered" evidence="6">
    <location>
        <begin position="356"/>
        <end position="375"/>
    </location>
</feature>
<evidence type="ECO:0000256" key="6">
    <source>
        <dbReference type="SAM" id="MobiDB-lite"/>
    </source>
</evidence>